<reference evidence="14 15" key="1">
    <citation type="submission" date="2016-10" db="EMBL/GenBank/DDBJ databases">
        <authorList>
            <person name="de Groot N.N."/>
        </authorList>
    </citation>
    <scope>NUCLEOTIDE SEQUENCE [LARGE SCALE GENOMIC DNA]</scope>
    <source>
        <strain evidence="14 15">DSM 7343</strain>
    </source>
</reference>
<dbReference type="RefSeq" id="WP_092346558.1">
    <property type="nucleotide sequence ID" value="NZ_FNQN01000004.1"/>
</dbReference>
<feature type="binding site" evidence="12">
    <location>
        <begin position="359"/>
        <end position="366"/>
    </location>
    <ligand>
        <name>ATP</name>
        <dbReference type="ChEBI" id="CHEBI:30616"/>
        <label>2</label>
    </ligand>
</feature>
<proteinExistence type="inferred from homology"/>
<evidence type="ECO:0000256" key="3">
    <source>
        <dbReference type="ARBA" id="ARBA00022555"/>
    </source>
</evidence>
<dbReference type="EMBL" id="FNQN01000004">
    <property type="protein sequence ID" value="SEA25698.1"/>
    <property type="molecule type" value="Genomic_DNA"/>
</dbReference>
<accession>A0A1H3ZPV4</accession>
<evidence type="ECO:0000256" key="12">
    <source>
        <dbReference type="HAMAP-Rule" id="MF_00847"/>
    </source>
</evidence>
<dbReference type="AlphaFoldDB" id="A0A1H3ZPV4"/>
<evidence type="ECO:0000256" key="8">
    <source>
        <dbReference type="ARBA" id="ARBA00022840"/>
    </source>
</evidence>
<dbReference type="InterPro" id="IPR032781">
    <property type="entry name" value="ABC_tran_Xtn"/>
</dbReference>
<dbReference type="STRING" id="37625.SAMN05660420_01626"/>
<keyword evidence="5 12" id="KW-0677">Repeat</keyword>
<evidence type="ECO:0000256" key="6">
    <source>
        <dbReference type="ARBA" id="ARBA00022741"/>
    </source>
</evidence>
<dbReference type="InterPro" id="IPR017871">
    <property type="entry name" value="ABC_transporter-like_CS"/>
</dbReference>
<organism evidence="14 15">
    <name type="scientific">Desulfuromusa kysingii</name>
    <dbReference type="NCBI Taxonomy" id="37625"/>
    <lineage>
        <taxon>Bacteria</taxon>
        <taxon>Pseudomonadati</taxon>
        <taxon>Thermodesulfobacteriota</taxon>
        <taxon>Desulfuromonadia</taxon>
        <taxon>Desulfuromonadales</taxon>
        <taxon>Geopsychrobacteraceae</taxon>
        <taxon>Desulfuromusa</taxon>
    </lineage>
</organism>
<keyword evidence="3 12" id="KW-0820">tRNA-binding</keyword>
<evidence type="ECO:0000256" key="10">
    <source>
        <dbReference type="ARBA" id="ARBA00022884"/>
    </source>
</evidence>
<feature type="domain" description="ABC transporter" evidence="13">
    <location>
        <begin position="327"/>
        <end position="543"/>
    </location>
</feature>
<dbReference type="InterPro" id="IPR003439">
    <property type="entry name" value="ABC_transporter-like_ATP-bd"/>
</dbReference>
<dbReference type="Pfam" id="PF00005">
    <property type="entry name" value="ABC_tran"/>
    <property type="match status" value="2"/>
</dbReference>
<comment type="subcellular location">
    <subcellularLocation>
        <location evidence="12">Cytoplasm</location>
    </subcellularLocation>
    <text evidence="12">Associates with ribosomes and polysomes.</text>
</comment>
<dbReference type="GO" id="GO:0006412">
    <property type="term" value="P:translation"/>
    <property type="evidence" value="ECO:0007669"/>
    <property type="project" value="UniProtKB-KW"/>
</dbReference>
<gene>
    <name evidence="12" type="primary">ettA</name>
    <name evidence="14" type="ORF">SAMN05660420_01626</name>
</gene>
<keyword evidence="11 12" id="KW-0648">Protein biosynthesis</keyword>
<dbReference type="NCBIfam" id="NF008775">
    <property type="entry name" value="PRK11819.1"/>
    <property type="match status" value="1"/>
</dbReference>
<protein>
    <recommendedName>
        <fullName evidence="12">Energy-dependent translational throttle protein EttA</fullName>
        <ecNumber evidence="12">3.6.1.-</ecNumber>
    </recommendedName>
    <alternativeName>
        <fullName evidence="12">Translational regulatory factor EttA</fullName>
    </alternativeName>
</protein>
<dbReference type="OrthoDB" id="9762369at2"/>
<evidence type="ECO:0000256" key="1">
    <source>
        <dbReference type="ARBA" id="ARBA00005868"/>
    </source>
</evidence>
<dbReference type="GO" id="GO:0016887">
    <property type="term" value="F:ATP hydrolysis activity"/>
    <property type="evidence" value="ECO:0007669"/>
    <property type="project" value="UniProtKB-UniRule"/>
</dbReference>
<evidence type="ECO:0000256" key="11">
    <source>
        <dbReference type="ARBA" id="ARBA00022917"/>
    </source>
</evidence>
<dbReference type="GO" id="GO:0000049">
    <property type="term" value="F:tRNA binding"/>
    <property type="evidence" value="ECO:0007669"/>
    <property type="project" value="UniProtKB-UniRule"/>
</dbReference>
<evidence type="ECO:0000256" key="4">
    <source>
        <dbReference type="ARBA" id="ARBA00022730"/>
    </source>
</evidence>
<comment type="domain">
    <text evidence="12">The arm domain is inserted in the first ABC transporter domain. Probably contacts ribosomal protein L1.</text>
</comment>
<comment type="domain">
    <text evidence="12">The P-site tRNA interaction motif (PtIM domain) probably interacts with the P-site tRNA(fMet) as well as the 23S rRNA.</text>
</comment>
<dbReference type="NCBIfam" id="TIGR03719">
    <property type="entry name" value="ABC_ABC_ChvD"/>
    <property type="match status" value="1"/>
</dbReference>
<dbReference type="PROSITE" id="PS00211">
    <property type="entry name" value="ABC_TRANSPORTER_1"/>
    <property type="match status" value="1"/>
</dbReference>
<evidence type="ECO:0000256" key="2">
    <source>
        <dbReference type="ARBA" id="ARBA00022490"/>
    </source>
</evidence>
<dbReference type="InterPro" id="IPR003593">
    <property type="entry name" value="AAA+_ATPase"/>
</dbReference>
<evidence type="ECO:0000256" key="7">
    <source>
        <dbReference type="ARBA" id="ARBA00022801"/>
    </source>
</evidence>
<dbReference type="Gene3D" id="3.40.50.300">
    <property type="entry name" value="P-loop containing nucleotide triphosphate hydrolases"/>
    <property type="match status" value="2"/>
</dbReference>
<comment type="catalytic activity">
    <reaction evidence="12">
        <text>ATP + H2O = ADP + phosphate + H(+)</text>
        <dbReference type="Rhea" id="RHEA:13065"/>
        <dbReference type="ChEBI" id="CHEBI:15377"/>
        <dbReference type="ChEBI" id="CHEBI:15378"/>
        <dbReference type="ChEBI" id="CHEBI:30616"/>
        <dbReference type="ChEBI" id="CHEBI:43474"/>
        <dbReference type="ChEBI" id="CHEBI:456216"/>
    </reaction>
</comment>
<dbReference type="CDD" id="cd03221">
    <property type="entry name" value="ABCF_EF-3"/>
    <property type="match status" value="2"/>
</dbReference>
<dbReference type="GO" id="GO:0019843">
    <property type="term" value="F:rRNA binding"/>
    <property type="evidence" value="ECO:0007669"/>
    <property type="project" value="UniProtKB-UniRule"/>
</dbReference>
<evidence type="ECO:0000256" key="9">
    <source>
        <dbReference type="ARBA" id="ARBA00022845"/>
    </source>
</evidence>
<dbReference type="FunFam" id="3.40.50.300:FF:000011">
    <property type="entry name" value="Putative ABC transporter ATP-binding component"/>
    <property type="match status" value="1"/>
</dbReference>
<dbReference type="PANTHER" id="PTHR43858:SF1">
    <property type="entry name" value="ABC TRANSPORTER-RELATED PROTEIN"/>
    <property type="match status" value="1"/>
</dbReference>
<dbReference type="GO" id="GO:0005737">
    <property type="term" value="C:cytoplasm"/>
    <property type="evidence" value="ECO:0007669"/>
    <property type="project" value="UniProtKB-SubCell"/>
</dbReference>
<comment type="caution">
    <text evidence="12">Lacks conserved residue(s) required for the propagation of feature annotation.</text>
</comment>
<comment type="function">
    <text evidence="12">A translation factor that gates the progression of the 70S ribosomal initiation complex (IC, containing tRNA(fMet) in the P-site) into the translation elongation cycle by using a mechanism sensitive to the ATP/ADP ratio. Binds to the 70S ribosome E-site where it modulates the state of the translating ribosome during subunit translocation. ATP hydrolysis probably frees it from the ribosome, which can enter the elongation phase.</text>
</comment>
<name>A0A1H3ZPV4_9BACT</name>
<comment type="similarity">
    <text evidence="1 12">Belongs to the ABC transporter superfamily. ABCF family. Translational throttle EttA subfamily.</text>
</comment>
<dbReference type="InterPro" id="IPR022374">
    <property type="entry name" value="EttA"/>
</dbReference>
<keyword evidence="9 12" id="KW-0810">Translation regulation</keyword>
<comment type="subunit">
    <text evidence="12">Monomer. Probably contacts ribosomal proteins L1, L5, L33 and S7, the 16S and 23S rRNA and the P-site containing tRNA(fMet).</text>
</comment>
<evidence type="ECO:0000259" key="13">
    <source>
        <dbReference type="PROSITE" id="PS50893"/>
    </source>
</evidence>
<keyword evidence="15" id="KW-1185">Reference proteome</keyword>
<dbReference type="FunFam" id="3.40.50.300:FF:000183">
    <property type="entry name" value="ABC transporter ATP-binding protein yjjK"/>
    <property type="match status" value="1"/>
</dbReference>
<keyword evidence="8 12" id="KW-0067">ATP-binding</keyword>
<keyword evidence="7 12" id="KW-0378">Hydrolase</keyword>
<evidence type="ECO:0000256" key="5">
    <source>
        <dbReference type="ARBA" id="ARBA00022737"/>
    </source>
</evidence>
<feature type="domain" description="ABC transporter" evidence="13">
    <location>
        <begin position="10"/>
        <end position="262"/>
    </location>
</feature>
<keyword evidence="6 12" id="KW-0547">Nucleotide-binding</keyword>
<dbReference type="GO" id="GO:0005524">
    <property type="term" value="F:ATP binding"/>
    <property type="evidence" value="ECO:0007669"/>
    <property type="project" value="UniProtKB-UniRule"/>
</dbReference>
<dbReference type="HAMAP" id="MF_00847">
    <property type="entry name" value="EttA"/>
    <property type="match status" value="1"/>
</dbReference>
<feature type="region of interest" description="Arm" evidence="12">
    <location>
        <begin position="98"/>
        <end position="142"/>
    </location>
</feature>
<keyword evidence="2 12" id="KW-0963">Cytoplasm</keyword>
<sequence>MSEDTKKIIYSMMRVSKSYNKQPIIKDISLSYFYGAKIGVLGLNGSGKSTLLRIMAGVDKEFNGEAVLSEGYSVGYLEQEPQLNGEKTVRETVKEGVQEVVDLLAEFEEINNAFADPDCDMDKLLARQAEVQDKLDAADAWELDSRLELAEEALRCPPPETLIATLSGGEKRRVALCRLLLQKPDILLLDEPTNHLDAETVAWLEQHLQRYPGTVIAVTHDRYFLDNVAGWILELDRGQGIPWKGNYSSWLEQKQERLRKEEKAESKRQQTLQHELEWIRMSPKGRHAKAQARIKSYEQLLGNAGLEKEKTLELYIPPGPRLGDIVVEAKGVSKGFGERLLMDNLSFNLPAGGIVGVIGPNGAGKSTLFNMITDQEKADSGEFKVGETVQLGYVDQARTLDTSKSIWEEITGGQDTLQIGGQSVNSRAYVARFNFSGSDQQKKISVLSGGERNRVHLAKMLREEANVLLLDEPTNDLDVNTLRALEEGLENFGGCAVVISHDRWFLDRIATHILAFEGDSQVVWFNGNYSEYEEDRKRRLGKAADQPHRIRYRSLTRQ</sequence>
<dbReference type="PANTHER" id="PTHR43858">
    <property type="entry name" value="ENERGY-DEPENDENT TRANSLATIONAL THROTTLE PROTEIN ETTA"/>
    <property type="match status" value="1"/>
</dbReference>
<feature type="region of interest" description="PtIM" evidence="12">
    <location>
        <begin position="245"/>
        <end position="325"/>
    </location>
</feature>
<dbReference type="InterPro" id="IPR027417">
    <property type="entry name" value="P-loop_NTPase"/>
</dbReference>
<dbReference type="EC" id="3.6.1.-" evidence="12"/>
<dbReference type="GO" id="GO:0045900">
    <property type="term" value="P:negative regulation of translational elongation"/>
    <property type="evidence" value="ECO:0007669"/>
    <property type="project" value="UniProtKB-UniRule"/>
</dbReference>
<evidence type="ECO:0000313" key="15">
    <source>
        <dbReference type="Proteomes" id="UP000199409"/>
    </source>
</evidence>
<keyword evidence="4 12" id="KW-0699">rRNA-binding</keyword>
<dbReference type="GO" id="GO:0043022">
    <property type="term" value="F:ribosome binding"/>
    <property type="evidence" value="ECO:0007669"/>
    <property type="project" value="UniProtKB-UniRule"/>
</dbReference>
<dbReference type="SMART" id="SM00382">
    <property type="entry name" value="AAA"/>
    <property type="match status" value="2"/>
</dbReference>
<dbReference type="Pfam" id="PF12848">
    <property type="entry name" value="ABC_tran_Xtn"/>
    <property type="match status" value="1"/>
</dbReference>
<dbReference type="PROSITE" id="PS50893">
    <property type="entry name" value="ABC_TRANSPORTER_2"/>
    <property type="match status" value="2"/>
</dbReference>
<keyword evidence="10 12" id="KW-0694">RNA-binding</keyword>
<evidence type="ECO:0000313" key="14">
    <source>
        <dbReference type="EMBL" id="SEA25698.1"/>
    </source>
</evidence>
<dbReference type="SUPFAM" id="SSF52540">
    <property type="entry name" value="P-loop containing nucleoside triphosphate hydrolases"/>
    <property type="match status" value="2"/>
</dbReference>
<dbReference type="Proteomes" id="UP000199409">
    <property type="component" value="Unassembled WGS sequence"/>
</dbReference>